<dbReference type="AlphaFoldDB" id="A0A5B7JKM0"/>
<dbReference type="Proteomes" id="UP000324222">
    <property type="component" value="Unassembled WGS sequence"/>
</dbReference>
<evidence type="ECO:0000313" key="1">
    <source>
        <dbReference type="EMBL" id="MPC92814.1"/>
    </source>
</evidence>
<gene>
    <name evidence="1" type="ORF">E2C01_087923</name>
</gene>
<evidence type="ECO:0000313" key="2">
    <source>
        <dbReference type="Proteomes" id="UP000324222"/>
    </source>
</evidence>
<proteinExistence type="predicted"/>
<sequence>MIRRLLHDGALFSADWARILDLPLRNNKDDKEYNSF</sequence>
<dbReference type="EMBL" id="VSRR010092582">
    <property type="protein sequence ID" value="MPC92814.1"/>
    <property type="molecule type" value="Genomic_DNA"/>
</dbReference>
<accession>A0A5B7JKM0</accession>
<organism evidence="1 2">
    <name type="scientific">Portunus trituberculatus</name>
    <name type="common">Swimming crab</name>
    <name type="synonym">Neptunus trituberculatus</name>
    <dbReference type="NCBI Taxonomy" id="210409"/>
    <lineage>
        <taxon>Eukaryota</taxon>
        <taxon>Metazoa</taxon>
        <taxon>Ecdysozoa</taxon>
        <taxon>Arthropoda</taxon>
        <taxon>Crustacea</taxon>
        <taxon>Multicrustacea</taxon>
        <taxon>Malacostraca</taxon>
        <taxon>Eumalacostraca</taxon>
        <taxon>Eucarida</taxon>
        <taxon>Decapoda</taxon>
        <taxon>Pleocyemata</taxon>
        <taxon>Brachyura</taxon>
        <taxon>Eubrachyura</taxon>
        <taxon>Portunoidea</taxon>
        <taxon>Portunidae</taxon>
        <taxon>Portuninae</taxon>
        <taxon>Portunus</taxon>
    </lineage>
</organism>
<reference evidence="1 2" key="1">
    <citation type="submission" date="2019-05" db="EMBL/GenBank/DDBJ databases">
        <title>Another draft genome of Portunus trituberculatus and its Hox gene families provides insights of decapod evolution.</title>
        <authorList>
            <person name="Jeong J.-H."/>
            <person name="Song I."/>
            <person name="Kim S."/>
            <person name="Choi T."/>
            <person name="Kim D."/>
            <person name="Ryu S."/>
            <person name="Kim W."/>
        </authorList>
    </citation>
    <scope>NUCLEOTIDE SEQUENCE [LARGE SCALE GENOMIC DNA]</scope>
    <source>
        <tissue evidence="1">Muscle</tissue>
    </source>
</reference>
<comment type="caution">
    <text evidence="1">The sequence shown here is derived from an EMBL/GenBank/DDBJ whole genome shotgun (WGS) entry which is preliminary data.</text>
</comment>
<protein>
    <submittedName>
        <fullName evidence="1">Uncharacterized protein</fullName>
    </submittedName>
</protein>
<name>A0A5B7JKM0_PORTR</name>
<keyword evidence="2" id="KW-1185">Reference proteome</keyword>